<dbReference type="PROSITE" id="PS50903">
    <property type="entry name" value="RUBREDOXIN_LIKE"/>
    <property type="match status" value="1"/>
</dbReference>
<evidence type="ECO:0000256" key="7">
    <source>
        <dbReference type="ARBA" id="ARBA00022982"/>
    </source>
</evidence>
<dbReference type="EMBL" id="JOJP01000001">
    <property type="protein sequence ID" value="KEI69339.1"/>
    <property type="molecule type" value="Genomic_DNA"/>
</dbReference>
<comment type="similarity">
    <text evidence="3 9">Belongs to the rubredoxin family.</text>
</comment>
<keyword evidence="6 9" id="KW-0479">Metal-binding</keyword>
<dbReference type="Proteomes" id="UP000027997">
    <property type="component" value="Unassembled WGS sequence"/>
</dbReference>
<keyword evidence="8 9" id="KW-0408">Iron</keyword>
<comment type="function">
    <text evidence="1">Involved in the hydrocarbon hydroxylating system, which transfers electrons from NADH to rubredoxin reductase and then through rubredoxin to alkane 1 monooxygenase.</text>
</comment>
<dbReference type="FunFam" id="2.20.28.10:FF:000001">
    <property type="entry name" value="Rubredoxin"/>
    <property type="match status" value="1"/>
</dbReference>
<dbReference type="InterPro" id="IPR024935">
    <property type="entry name" value="Rubredoxin_dom"/>
</dbReference>
<dbReference type="Gene3D" id="2.20.28.10">
    <property type="match status" value="1"/>
</dbReference>
<evidence type="ECO:0000256" key="9">
    <source>
        <dbReference type="PIRNR" id="PIRNR000071"/>
    </source>
</evidence>
<evidence type="ECO:0000259" key="11">
    <source>
        <dbReference type="PROSITE" id="PS50903"/>
    </source>
</evidence>
<dbReference type="CDD" id="cd00730">
    <property type="entry name" value="rubredoxin"/>
    <property type="match status" value="1"/>
</dbReference>
<sequence>MKKWQCIICGFVYDESAGWPEDGIPAGTAWEDVPEDWLCPDCGTGKADFEMLEVS</sequence>
<evidence type="ECO:0000256" key="6">
    <source>
        <dbReference type="ARBA" id="ARBA00022723"/>
    </source>
</evidence>
<feature type="binding site" evidence="10">
    <location>
        <position position="39"/>
    </location>
    <ligand>
        <name>Fe cation</name>
        <dbReference type="ChEBI" id="CHEBI:24875"/>
    </ligand>
</feature>
<proteinExistence type="inferred from homology"/>
<evidence type="ECO:0000256" key="8">
    <source>
        <dbReference type="ARBA" id="ARBA00023004"/>
    </source>
</evidence>
<feature type="binding site" evidence="10">
    <location>
        <position position="9"/>
    </location>
    <ligand>
        <name>Fe cation</name>
        <dbReference type="ChEBI" id="CHEBI:24875"/>
    </ligand>
</feature>
<dbReference type="SUPFAM" id="SSF57802">
    <property type="entry name" value="Rubredoxin-like"/>
    <property type="match status" value="1"/>
</dbReference>
<keyword evidence="5" id="KW-0963">Cytoplasm</keyword>
<dbReference type="PIRSF" id="PIRSF000071">
    <property type="entry name" value="Rubredoxin"/>
    <property type="match status" value="1"/>
</dbReference>
<evidence type="ECO:0000256" key="5">
    <source>
        <dbReference type="ARBA" id="ARBA00022490"/>
    </source>
</evidence>
<dbReference type="PANTHER" id="PTHR47627">
    <property type="entry name" value="RUBREDOXIN"/>
    <property type="match status" value="1"/>
</dbReference>
<evidence type="ECO:0000256" key="1">
    <source>
        <dbReference type="ARBA" id="ARBA00002792"/>
    </source>
</evidence>
<dbReference type="Pfam" id="PF00301">
    <property type="entry name" value="Rubredoxin"/>
    <property type="match status" value="1"/>
</dbReference>
<dbReference type="InterPro" id="IPR018527">
    <property type="entry name" value="Rubredoxin_Fe_BS"/>
</dbReference>
<dbReference type="GO" id="GO:0005506">
    <property type="term" value="F:iron ion binding"/>
    <property type="evidence" value="ECO:0007669"/>
    <property type="project" value="InterPro"/>
</dbReference>
<protein>
    <recommendedName>
        <fullName evidence="9">Rubredoxin</fullName>
    </recommendedName>
</protein>
<comment type="pathway">
    <text evidence="2">Hydrocarbon metabolism; alkane degradation.</text>
</comment>
<dbReference type="GO" id="GO:0009055">
    <property type="term" value="F:electron transfer activity"/>
    <property type="evidence" value="ECO:0007669"/>
    <property type="project" value="InterPro"/>
</dbReference>
<keyword evidence="13" id="KW-1185">Reference proteome</keyword>
<name>A0A081K5B3_9GAMM</name>
<organism evidence="12 13">
    <name type="scientific">Endozoicomonas elysicola</name>
    <dbReference type="NCBI Taxonomy" id="305900"/>
    <lineage>
        <taxon>Bacteria</taxon>
        <taxon>Pseudomonadati</taxon>
        <taxon>Pseudomonadota</taxon>
        <taxon>Gammaproteobacteria</taxon>
        <taxon>Oceanospirillales</taxon>
        <taxon>Endozoicomonadaceae</taxon>
        <taxon>Endozoicomonas</taxon>
    </lineage>
</organism>
<evidence type="ECO:0000256" key="10">
    <source>
        <dbReference type="PIRSR" id="PIRSR000071-1"/>
    </source>
</evidence>
<feature type="domain" description="Rubredoxin-like" evidence="11">
    <location>
        <begin position="1"/>
        <end position="52"/>
    </location>
</feature>
<dbReference type="InterPro" id="IPR024922">
    <property type="entry name" value="Rubredoxin"/>
</dbReference>
<reference evidence="12 13" key="1">
    <citation type="submission" date="2014-06" db="EMBL/GenBank/DDBJ databases">
        <title>Whole Genome Sequences of Three Symbiotic Endozoicomonas Bacteria.</title>
        <authorList>
            <person name="Neave M.J."/>
            <person name="Apprill A."/>
            <person name="Voolstra C.R."/>
        </authorList>
    </citation>
    <scope>NUCLEOTIDE SEQUENCE [LARGE SCALE GENOMIC DNA]</scope>
    <source>
        <strain evidence="12 13">DSM 22380</strain>
    </source>
</reference>
<comment type="cofactor">
    <cofactor evidence="9 10">
        <name>Fe(3+)</name>
        <dbReference type="ChEBI" id="CHEBI:29034"/>
    </cofactor>
    <text evidence="9 10">Binds 1 Fe(3+) ion per subunit.</text>
</comment>
<dbReference type="PANTHER" id="PTHR47627:SF1">
    <property type="entry name" value="RUBREDOXIN-1-RELATED"/>
    <property type="match status" value="1"/>
</dbReference>
<dbReference type="InterPro" id="IPR050526">
    <property type="entry name" value="Rubredoxin_ET"/>
</dbReference>
<evidence type="ECO:0000313" key="12">
    <source>
        <dbReference type="EMBL" id="KEI69339.1"/>
    </source>
</evidence>
<gene>
    <name evidence="12" type="ORF">GV64_00065</name>
</gene>
<dbReference type="GO" id="GO:0043448">
    <property type="term" value="P:alkane catabolic process"/>
    <property type="evidence" value="ECO:0007669"/>
    <property type="project" value="TreeGrafter"/>
</dbReference>
<evidence type="ECO:0000256" key="3">
    <source>
        <dbReference type="ARBA" id="ARBA00005337"/>
    </source>
</evidence>
<dbReference type="InterPro" id="IPR024934">
    <property type="entry name" value="Rubredoxin-like_dom"/>
</dbReference>
<keyword evidence="7 9" id="KW-0249">Electron transport</keyword>
<evidence type="ECO:0000313" key="13">
    <source>
        <dbReference type="Proteomes" id="UP000027997"/>
    </source>
</evidence>
<feature type="binding site" evidence="10">
    <location>
        <position position="6"/>
    </location>
    <ligand>
        <name>Fe cation</name>
        <dbReference type="ChEBI" id="CHEBI:24875"/>
    </ligand>
</feature>
<dbReference type="PRINTS" id="PR00163">
    <property type="entry name" value="RUBREDOXIN"/>
</dbReference>
<evidence type="ECO:0000256" key="2">
    <source>
        <dbReference type="ARBA" id="ARBA00004933"/>
    </source>
</evidence>
<evidence type="ECO:0000256" key="4">
    <source>
        <dbReference type="ARBA" id="ARBA00022448"/>
    </source>
</evidence>
<accession>A0A081K5B3</accession>
<keyword evidence="4 9" id="KW-0813">Transport</keyword>
<dbReference type="eggNOG" id="COG1773">
    <property type="taxonomic scope" value="Bacteria"/>
</dbReference>
<dbReference type="AlphaFoldDB" id="A0A081K5B3"/>
<dbReference type="RefSeq" id="WP_026258262.1">
    <property type="nucleotide sequence ID" value="NZ_JOJP01000001.1"/>
</dbReference>
<comment type="caution">
    <text evidence="12">The sequence shown here is derived from an EMBL/GenBank/DDBJ whole genome shotgun (WGS) entry which is preliminary data.</text>
</comment>
<feature type="binding site" evidence="10">
    <location>
        <position position="42"/>
    </location>
    <ligand>
        <name>Fe cation</name>
        <dbReference type="ChEBI" id="CHEBI:24875"/>
    </ligand>
</feature>
<dbReference type="STRING" id="305900.GV64_00065"/>
<dbReference type="PROSITE" id="PS00202">
    <property type="entry name" value="RUBREDOXIN"/>
    <property type="match status" value="1"/>
</dbReference>